<feature type="domain" description="RNA polymerase sigma factor 70 region 4 type 2" evidence="8">
    <location>
        <begin position="128"/>
        <end position="177"/>
    </location>
</feature>
<protein>
    <recommendedName>
        <fullName evidence="6">RNA polymerase sigma factor</fullName>
    </recommendedName>
</protein>
<keyword evidence="3 6" id="KW-0731">Sigma factor</keyword>
<dbReference type="InterPro" id="IPR013325">
    <property type="entry name" value="RNA_pol_sigma_r2"/>
</dbReference>
<keyword evidence="2 6" id="KW-0805">Transcription regulation</keyword>
<keyword evidence="4 6" id="KW-0238">DNA-binding</keyword>
<dbReference type="NCBIfam" id="TIGR02937">
    <property type="entry name" value="sigma70-ECF"/>
    <property type="match status" value="1"/>
</dbReference>
<evidence type="ECO:0000313" key="9">
    <source>
        <dbReference type="EMBL" id="RFA26518.1"/>
    </source>
</evidence>
<organism evidence="9 10">
    <name type="scientific">Subtercola boreus</name>
    <dbReference type="NCBI Taxonomy" id="120213"/>
    <lineage>
        <taxon>Bacteria</taxon>
        <taxon>Bacillati</taxon>
        <taxon>Actinomycetota</taxon>
        <taxon>Actinomycetes</taxon>
        <taxon>Micrococcales</taxon>
        <taxon>Microbacteriaceae</taxon>
        <taxon>Subtercola</taxon>
    </lineage>
</organism>
<dbReference type="Proteomes" id="UP000257080">
    <property type="component" value="Unassembled WGS sequence"/>
</dbReference>
<dbReference type="InterPro" id="IPR007627">
    <property type="entry name" value="RNA_pol_sigma70_r2"/>
</dbReference>
<feature type="domain" description="RNA polymerase sigma-70 region 2" evidence="7">
    <location>
        <begin position="26"/>
        <end position="93"/>
    </location>
</feature>
<evidence type="ECO:0000256" key="6">
    <source>
        <dbReference type="RuleBase" id="RU000716"/>
    </source>
</evidence>
<dbReference type="InterPro" id="IPR013324">
    <property type="entry name" value="RNA_pol_sigma_r3/r4-like"/>
</dbReference>
<dbReference type="InterPro" id="IPR014284">
    <property type="entry name" value="RNA_pol_sigma-70_dom"/>
</dbReference>
<dbReference type="InterPro" id="IPR000838">
    <property type="entry name" value="RNA_pol_sigma70_ECF_CS"/>
</dbReference>
<dbReference type="Pfam" id="PF04542">
    <property type="entry name" value="Sigma70_r2"/>
    <property type="match status" value="1"/>
</dbReference>
<dbReference type="Gene3D" id="1.10.1740.10">
    <property type="match status" value="1"/>
</dbReference>
<evidence type="ECO:0000256" key="2">
    <source>
        <dbReference type="ARBA" id="ARBA00023015"/>
    </source>
</evidence>
<gene>
    <name evidence="9" type="ORF">B7R25_10905</name>
</gene>
<reference evidence="9 10" key="1">
    <citation type="submission" date="2017-04" db="EMBL/GenBank/DDBJ databases">
        <title>Comparative genome analysis of Subtercola boreus.</title>
        <authorList>
            <person name="Cho Y.-J."/>
            <person name="Cho A."/>
            <person name="Kim O.-S."/>
            <person name="Lee J.-I."/>
        </authorList>
    </citation>
    <scope>NUCLEOTIDE SEQUENCE [LARGE SCALE GENOMIC DNA]</scope>
    <source>
        <strain evidence="9 10">P28004</strain>
    </source>
</reference>
<dbReference type="AlphaFoldDB" id="A0A3E0WB87"/>
<dbReference type="GO" id="GO:0003677">
    <property type="term" value="F:DNA binding"/>
    <property type="evidence" value="ECO:0007669"/>
    <property type="project" value="UniProtKB-KW"/>
</dbReference>
<dbReference type="InterPro" id="IPR013249">
    <property type="entry name" value="RNA_pol_sigma70_r4_t2"/>
</dbReference>
<evidence type="ECO:0000256" key="5">
    <source>
        <dbReference type="ARBA" id="ARBA00023163"/>
    </source>
</evidence>
<dbReference type="Gene3D" id="1.10.10.10">
    <property type="entry name" value="Winged helix-like DNA-binding domain superfamily/Winged helix DNA-binding domain"/>
    <property type="match status" value="1"/>
</dbReference>
<dbReference type="OrthoDB" id="9784272at2"/>
<keyword evidence="5 6" id="KW-0804">Transcription</keyword>
<dbReference type="PANTHER" id="PTHR43133">
    <property type="entry name" value="RNA POLYMERASE ECF-TYPE SIGMA FACTO"/>
    <property type="match status" value="1"/>
</dbReference>
<evidence type="ECO:0000256" key="4">
    <source>
        <dbReference type="ARBA" id="ARBA00023125"/>
    </source>
</evidence>
<evidence type="ECO:0000256" key="3">
    <source>
        <dbReference type="ARBA" id="ARBA00023082"/>
    </source>
</evidence>
<comment type="caution">
    <text evidence="9">The sequence shown here is derived from an EMBL/GenBank/DDBJ whole genome shotgun (WGS) entry which is preliminary data.</text>
</comment>
<dbReference type="GO" id="GO:0016987">
    <property type="term" value="F:sigma factor activity"/>
    <property type="evidence" value="ECO:0007669"/>
    <property type="project" value="UniProtKB-KW"/>
</dbReference>
<dbReference type="PANTHER" id="PTHR43133:SF66">
    <property type="entry name" value="ECF RNA POLYMERASE SIGMA FACTOR SIGK"/>
    <property type="match status" value="1"/>
</dbReference>
<dbReference type="InterPro" id="IPR036388">
    <property type="entry name" value="WH-like_DNA-bd_sf"/>
</dbReference>
<evidence type="ECO:0000256" key="1">
    <source>
        <dbReference type="ARBA" id="ARBA00010641"/>
    </source>
</evidence>
<dbReference type="Pfam" id="PF08281">
    <property type="entry name" value="Sigma70_r4_2"/>
    <property type="match status" value="1"/>
</dbReference>
<evidence type="ECO:0000313" key="10">
    <source>
        <dbReference type="Proteomes" id="UP000257080"/>
    </source>
</evidence>
<dbReference type="PROSITE" id="PS01063">
    <property type="entry name" value="SIGMA70_ECF"/>
    <property type="match status" value="1"/>
</dbReference>
<name>A0A3E0WB87_9MICO</name>
<evidence type="ECO:0000259" key="8">
    <source>
        <dbReference type="Pfam" id="PF08281"/>
    </source>
</evidence>
<dbReference type="EMBL" id="NBXE01000024">
    <property type="protein sequence ID" value="RFA26518.1"/>
    <property type="molecule type" value="Genomic_DNA"/>
</dbReference>
<dbReference type="InterPro" id="IPR039425">
    <property type="entry name" value="RNA_pol_sigma-70-like"/>
</dbReference>
<sequence length="192" mass="22129">MTGEAVTPDVLLRRSSEGDDAAFAALYARCFGRVFESVRSVLRDRAESEEVAQEVMLEVWQNGAKYDFRRAQVSTWLGVIARRRAIDRVRATQSSRNRDFRIGIRDWYEQVDDVALSVETRLRLDGALRALHDIPVPQRRAIELYYFNEYSRSEVARALNVPLSTSNWRINEGLTRLRALLCADQNEGQEYV</sequence>
<dbReference type="GO" id="GO:0006352">
    <property type="term" value="P:DNA-templated transcription initiation"/>
    <property type="evidence" value="ECO:0007669"/>
    <property type="project" value="InterPro"/>
</dbReference>
<proteinExistence type="inferred from homology"/>
<comment type="similarity">
    <text evidence="1 6">Belongs to the sigma-70 factor family. ECF subfamily.</text>
</comment>
<dbReference type="RefSeq" id="WP_116418976.1">
    <property type="nucleotide sequence ID" value="NZ_NBXC01000019.1"/>
</dbReference>
<evidence type="ECO:0000259" key="7">
    <source>
        <dbReference type="Pfam" id="PF04542"/>
    </source>
</evidence>
<dbReference type="SUPFAM" id="SSF88946">
    <property type="entry name" value="Sigma2 domain of RNA polymerase sigma factors"/>
    <property type="match status" value="1"/>
</dbReference>
<dbReference type="GO" id="GO:0006950">
    <property type="term" value="P:response to stress"/>
    <property type="evidence" value="ECO:0007669"/>
    <property type="project" value="UniProtKB-ARBA"/>
</dbReference>
<accession>A0A3E0WB87</accession>
<dbReference type="SUPFAM" id="SSF88659">
    <property type="entry name" value="Sigma3 and sigma4 domains of RNA polymerase sigma factors"/>
    <property type="match status" value="1"/>
</dbReference>